<evidence type="ECO:0000259" key="1">
    <source>
        <dbReference type="Pfam" id="PF18756"/>
    </source>
</evidence>
<dbReference type="RefSeq" id="WP_270772245.1">
    <property type="nucleotide sequence ID" value="NZ_JASPDQ010000001.1"/>
</dbReference>
<name>A0AAW6ZJY5_9ACTO</name>
<dbReference type="Proteomes" id="UP001225576">
    <property type="component" value="Unassembled WGS sequence"/>
</dbReference>
<accession>A0AAW6ZJY5</accession>
<dbReference type="AlphaFoldDB" id="A0AAW6ZJY5"/>
<dbReference type="InterPro" id="IPR040613">
    <property type="entry name" value="Nmad4"/>
</dbReference>
<dbReference type="EMBL" id="JASPDQ010000001">
    <property type="protein sequence ID" value="MDK8600918.1"/>
    <property type="molecule type" value="Genomic_DNA"/>
</dbReference>
<protein>
    <recommendedName>
        <fullName evidence="1">Nucleotide modification associated domain-containing protein</fullName>
    </recommendedName>
</protein>
<evidence type="ECO:0000313" key="2">
    <source>
        <dbReference type="EMBL" id="MDK8600918.1"/>
    </source>
</evidence>
<dbReference type="Pfam" id="PF18756">
    <property type="entry name" value="Nmad4"/>
    <property type="match status" value="1"/>
</dbReference>
<evidence type="ECO:0000313" key="3">
    <source>
        <dbReference type="Proteomes" id="UP001225576"/>
    </source>
</evidence>
<gene>
    <name evidence="2" type="ORF">QP858_00350</name>
</gene>
<organism evidence="2 3">
    <name type="scientific">Trueperella bernardiae</name>
    <dbReference type="NCBI Taxonomy" id="59561"/>
    <lineage>
        <taxon>Bacteria</taxon>
        <taxon>Bacillati</taxon>
        <taxon>Actinomycetota</taxon>
        <taxon>Actinomycetes</taxon>
        <taxon>Actinomycetales</taxon>
        <taxon>Actinomycetaceae</taxon>
        <taxon>Trueperella</taxon>
    </lineage>
</organism>
<comment type="caution">
    <text evidence="2">The sequence shown here is derived from an EMBL/GenBank/DDBJ whole genome shotgun (WGS) entry which is preliminary data.</text>
</comment>
<reference evidence="2" key="1">
    <citation type="submission" date="2023-05" db="EMBL/GenBank/DDBJ databases">
        <title>Genomic Catalog of Human Bladder Bacteria.</title>
        <authorList>
            <person name="Du J."/>
        </authorList>
    </citation>
    <scope>NUCLEOTIDE SEQUENCE</scope>
    <source>
        <strain evidence="2">UMB1304A</strain>
    </source>
</reference>
<proteinExistence type="predicted"/>
<feature type="domain" description="Nucleotide modification associated" evidence="1">
    <location>
        <begin position="16"/>
        <end position="105"/>
    </location>
</feature>
<sequence>MYMTEQEDKEKVMNNGKTTMEQLQMTTDSYGTVIPYGDFVLASAYRHLGKDRIGNDARVYKLAEQPIPGWGPDARAFIECRLDLVAEADNLFEDAGHAIAWAFAHTN</sequence>